<dbReference type="Pfam" id="PF22725">
    <property type="entry name" value="GFO_IDH_MocA_C3"/>
    <property type="match status" value="1"/>
</dbReference>
<dbReference type="PANTHER" id="PTHR43377">
    <property type="entry name" value="BILIVERDIN REDUCTASE A"/>
    <property type="match status" value="1"/>
</dbReference>
<feature type="domain" description="GFO/IDH/MocA-like oxidoreductase" evidence="2">
    <location>
        <begin position="156"/>
        <end position="220"/>
    </location>
</feature>
<dbReference type="EMBL" id="JACPSX010000243">
    <property type="protein sequence ID" value="MBI3015881.1"/>
    <property type="molecule type" value="Genomic_DNA"/>
</dbReference>
<proteinExistence type="predicted"/>
<dbReference type="PANTHER" id="PTHR43377:SF1">
    <property type="entry name" value="BILIVERDIN REDUCTASE A"/>
    <property type="match status" value="1"/>
</dbReference>
<sequence>MMEKVRAGVVGVGHMGRYHVGVYSELFNVDLAGVVDRDLERARQVAGQYGTTAYGDPAELIGRVDVVSIAVPTAQHYDVARQFLEAGIHVLLEKPITTTLEEAQDLFRIAQERGVVLHVGHVERFNGAVQELKKIVTNPIFIECHRLGPYEPRVRDDGVVLDLMIHDIDIVLNLVGSPVASMHVVGSSVLGRREDLANVQMKFANGCLASITASRVTQNKVRSMAITQPDAYIFLNFTDQDIRVYRQASSEHVLSRTELRYKQESLIERIFVHRDNPLKSEIKHLLECATNGAPRAVSVDEELYSLQIALDILAQLARDR</sequence>
<protein>
    <submittedName>
        <fullName evidence="3">Gfo/Idh/MocA family oxidoreductase</fullName>
    </submittedName>
</protein>
<dbReference type="Proteomes" id="UP000741360">
    <property type="component" value="Unassembled WGS sequence"/>
</dbReference>
<dbReference type="SUPFAM" id="SSF51735">
    <property type="entry name" value="NAD(P)-binding Rossmann-fold domains"/>
    <property type="match status" value="1"/>
</dbReference>
<dbReference type="InterPro" id="IPR000683">
    <property type="entry name" value="Gfo/Idh/MocA-like_OxRdtase_N"/>
</dbReference>
<accession>A0A932M2G4</accession>
<evidence type="ECO:0000259" key="1">
    <source>
        <dbReference type="Pfam" id="PF01408"/>
    </source>
</evidence>
<dbReference type="Pfam" id="PF01408">
    <property type="entry name" value="GFO_IDH_MocA"/>
    <property type="match status" value="1"/>
</dbReference>
<evidence type="ECO:0000313" key="4">
    <source>
        <dbReference type="Proteomes" id="UP000741360"/>
    </source>
</evidence>
<dbReference type="Gene3D" id="3.40.50.720">
    <property type="entry name" value="NAD(P)-binding Rossmann-like Domain"/>
    <property type="match status" value="1"/>
</dbReference>
<feature type="domain" description="Gfo/Idh/MocA-like oxidoreductase N-terminal" evidence="1">
    <location>
        <begin position="6"/>
        <end position="121"/>
    </location>
</feature>
<dbReference type="InterPro" id="IPR051450">
    <property type="entry name" value="Gfo/Idh/MocA_Oxidoreductases"/>
</dbReference>
<dbReference type="GO" id="GO:0000166">
    <property type="term" value="F:nucleotide binding"/>
    <property type="evidence" value="ECO:0007669"/>
    <property type="project" value="InterPro"/>
</dbReference>
<dbReference type="InterPro" id="IPR055170">
    <property type="entry name" value="GFO_IDH_MocA-like_dom"/>
</dbReference>
<name>A0A932M2G4_UNCTE</name>
<gene>
    <name evidence="3" type="ORF">HYY65_12685</name>
</gene>
<organism evidence="3 4">
    <name type="scientific">Tectimicrobiota bacterium</name>
    <dbReference type="NCBI Taxonomy" id="2528274"/>
    <lineage>
        <taxon>Bacteria</taxon>
        <taxon>Pseudomonadati</taxon>
        <taxon>Nitrospinota/Tectimicrobiota group</taxon>
        <taxon>Candidatus Tectimicrobiota</taxon>
    </lineage>
</organism>
<reference evidence="3" key="1">
    <citation type="submission" date="2020-07" db="EMBL/GenBank/DDBJ databases">
        <title>Huge and variable diversity of episymbiotic CPR bacteria and DPANN archaea in groundwater ecosystems.</title>
        <authorList>
            <person name="He C.Y."/>
            <person name="Keren R."/>
            <person name="Whittaker M."/>
            <person name="Farag I.F."/>
            <person name="Doudna J."/>
            <person name="Cate J.H.D."/>
            <person name="Banfield J.F."/>
        </authorList>
    </citation>
    <scope>NUCLEOTIDE SEQUENCE</scope>
    <source>
        <strain evidence="3">NC_groundwater_717_Ag_S-0.2um_59_8</strain>
    </source>
</reference>
<comment type="caution">
    <text evidence="3">The sequence shown here is derived from an EMBL/GenBank/DDBJ whole genome shotgun (WGS) entry which is preliminary data.</text>
</comment>
<dbReference type="Gene3D" id="3.30.360.10">
    <property type="entry name" value="Dihydrodipicolinate Reductase, domain 2"/>
    <property type="match status" value="1"/>
</dbReference>
<dbReference type="AlphaFoldDB" id="A0A932M2G4"/>
<evidence type="ECO:0000259" key="2">
    <source>
        <dbReference type="Pfam" id="PF22725"/>
    </source>
</evidence>
<dbReference type="SUPFAM" id="SSF55347">
    <property type="entry name" value="Glyceraldehyde-3-phosphate dehydrogenase-like, C-terminal domain"/>
    <property type="match status" value="1"/>
</dbReference>
<dbReference type="InterPro" id="IPR036291">
    <property type="entry name" value="NAD(P)-bd_dom_sf"/>
</dbReference>
<evidence type="ECO:0000313" key="3">
    <source>
        <dbReference type="EMBL" id="MBI3015881.1"/>
    </source>
</evidence>